<keyword evidence="2" id="KW-0472">Membrane</keyword>
<evidence type="ECO:0000259" key="4">
    <source>
        <dbReference type="PROSITE" id="PS51485"/>
    </source>
</evidence>
<feature type="signal peptide" evidence="3">
    <location>
        <begin position="1"/>
        <end position="27"/>
    </location>
</feature>
<keyword evidence="2" id="KW-0812">Transmembrane</keyword>
<organism evidence="5 6">
    <name type="scientific">Zea mays</name>
    <name type="common">Maize</name>
    <dbReference type="NCBI Taxonomy" id="4577"/>
    <lineage>
        <taxon>Eukaryota</taxon>
        <taxon>Viridiplantae</taxon>
        <taxon>Streptophyta</taxon>
        <taxon>Embryophyta</taxon>
        <taxon>Tracheophyta</taxon>
        <taxon>Spermatophyta</taxon>
        <taxon>Magnoliopsida</taxon>
        <taxon>Liliopsida</taxon>
        <taxon>Poales</taxon>
        <taxon>Poaceae</taxon>
        <taxon>PACMAD clade</taxon>
        <taxon>Panicoideae</taxon>
        <taxon>Andropogonodae</taxon>
        <taxon>Andropogoneae</taxon>
        <taxon>Tripsacinae</taxon>
        <taxon>Zea</taxon>
    </lineage>
</organism>
<protein>
    <recommendedName>
        <fullName evidence="4">Phytocyanin domain-containing protein</fullName>
    </recommendedName>
</protein>
<evidence type="ECO:0000256" key="1">
    <source>
        <dbReference type="SAM" id="MobiDB-lite"/>
    </source>
</evidence>
<name>A0A3L6F3B6_MAIZE</name>
<keyword evidence="2" id="KW-1133">Transmembrane helix</keyword>
<dbReference type="PANTHER" id="PTHR33021">
    <property type="entry name" value="BLUE COPPER PROTEIN"/>
    <property type="match status" value="1"/>
</dbReference>
<evidence type="ECO:0000256" key="3">
    <source>
        <dbReference type="SAM" id="SignalP"/>
    </source>
</evidence>
<dbReference type="Gene3D" id="2.60.40.420">
    <property type="entry name" value="Cupredoxins - blue copper proteins"/>
    <property type="match status" value="1"/>
</dbReference>
<dbReference type="GO" id="GO:0009055">
    <property type="term" value="F:electron transfer activity"/>
    <property type="evidence" value="ECO:0007669"/>
    <property type="project" value="InterPro"/>
</dbReference>
<dbReference type="InterPro" id="IPR008972">
    <property type="entry name" value="Cupredoxin"/>
</dbReference>
<evidence type="ECO:0000256" key="2">
    <source>
        <dbReference type="SAM" id="Phobius"/>
    </source>
</evidence>
<reference evidence="5 6" key="1">
    <citation type="journal article" date="2018" name="Nat. Genet.">
        <title>Extensive intraspecific gene order and gene structural variations between Mo17 and other maize genomes.</title>
        <authorList>
            <person name="Sun S."/>
            <person name="Zhou Y."/>
            <person name="Chen J."/>
            <person name="Shi J."/>
            <person name="Zhao H."/>
            <person name="Zhao H."/>
            <person name="Song W."/>
            <person name="Zhang M."/>
            <person name="Cui Y."/>
            <person name="Dong X."/>
            <person name="Liu H."/>
            <person name="Ma X."/>
            <person name="Jiao Y."/>
            <person name="Wang B."/>
            <person name="Wei X."/>
            <person name="Stein J.C."/>
            <person name="Glaubitz J.C."/>
            <person name="Lu F."/>
            <person name="Yu G."/>
            <person name="Liang C."/>
            <person name="Fengler K."/>
            <person name="Li B."/>
            <person name="Rafalski A."/>
            <person name="Schnable P.S."/>
            <person name="Ware D.H."/>
            <person name="Buckler E.S."/>
            <person name="Lai J."/>
        </authorList>
    </citation>
    <scope>NUCLEOTIDE SEQUENCE [LARGE SCALE GENOMIC DNA]</scope>
    <source>
        <strain evidence="6">cv. Missouri 17</strain>
        <tissue evidence="5">Seedling</tissue>
    </source>
</reference>
<dbReference type="SUPFAM" id="SSF49503">
    <property type="entry name" value="Cupredoxins"/>
    <property type="match status" value="1"/>
</dbReference>
<dbReference type="ExpressionAtlas" id="A0A3L6F3B6">
    <property type="expression patterns" value="baseline and differential"/>
</dbReference>
<dbReference type="Proteomes" id="UP000251960">
    <property type="component" value="Chromosome 4"/>
</dbReference>
<sequence length="220" mass="22842">MPDMGIPTTVMFRVVVVAVFTLSTAAAAGNATASPSSVTNSTASSTKNTTAPLLPPFGTNHAVGDGAGWIFDWKANASAANYSAWAANRTFFLGDYLSFRTDTGNTVVHTTNATAYRFCSAGVAARGGDGGWKPEEAFLVVMLTAEGTNYFFSDALDGEHCRKGMRFQVGVAHGRGLPSVPPSYYEPLSGAPAGTRARHDGAVAVWGVAMVAAFAALAFS</sequence>
<dbReference type="FunFam" id="2.60.40.420:FF:000048">
    <property type="entry name" value="Early nodulin-like protein 18"/>
    <property type="match status" value="1"/>
</dbReference>
<evidence type="ECO:0000313" key="5">
    <source>
        <dbReference type="EMBL" id="PWZ27792.1"/>
    </source>
</evidence>
<gene>
    <name evidence="5" type="ORF">Zm00014a_032263</name>
</gene>
<evidence type="ECO:0000313" key="6">
    <source>
        <dbReference type="Proteomes" id="UP000251960"/>
    </source>
</evidence>
<dbReference type="InterPro" id="IPR003245">
    <property type="entry name" value="Phytocyanin_dom"/>
</dbReference>
<dbReference type="AlphaFoldDB" id="A0A3L6F3B6"/>
<feature type="chain" id="PRO_5017993907" description="Phytocyanin domain-containing protein" evidence="3">
    <location>
        <begin position="28"/>
        <end position="220"/>
    </location>
</feature>
<feature type="transmembrane region" description="Helical" evidence="2">
    <location>
        <begin position="201"/>
        <end position="219"/>
    </location>
</feature>
<feature type="compositionally biased region" description="Low complexity" evidence="1">
    <location>
        <begin position="31"/>
        <end position="51"/>
    </location>
</feature>
<dbReference type="PANTHER" id="PTHR33021:SF226">
    <property type="entry name" value="OS11G0491500 PROTEIN"/>
    <property type="match status" value="1"/>
</dbReference>
<feature type="region of interest" description="Disordered" evidence="1">
    <location>
        <begin position="31"/>
        <end position="52"/>
    </location>
</feature>
<accession>A0A3L6F3B6</accession>
<dbReference type="EMBL" id="NCVQ01000005">
    <property type="protein sequence ID" value="PWZ27792.1"/>
    <property type="molecule type" value="Genomic_DNA"/>
</dbReference>
<comment type="caution">
    <text evidence="5">The sequence shown here is derived from an EMBL/GenBank/DDBJ whole genome shotgun (WGS) entry which is preliminary data.</text>
</comment>
<dbReference type="PROSITE" id="PS51485">
    <property type="entry name" value="PHYTOCYANIN"/>
    <property type="match status" value="1"/>
</dbReference>
<dbReference type="Pfam" id="PF02298">
    <property type="entry name" value="Cu_bind_like"/>
    <property type="match status" value="1"/>
</dbReference>
<feature type="domain" description="Phytocyanin" evidence="4">
    <location>
        <begin position="59"/>
        <end position="173"/>
    </location>
</feature>
<keyword evidence="3" id="KW-0732">Signal</keyword>
<proteinExistence type="predicted"/>
<dbReference type="InterPro" id="IPR039391">
    <property type="entry name" value="Phytocyanin-like"/>
</dbReference>